<feature type="region of interest" description="Disordered" evidence="1">
    <location>
        <begin position="1"/>
        <end position="31"/>
    </location>
</feature>
<dbReference type="EMBL" id="JBHSZG010000001">
    <property type="protein sequence ID" value="MFC7135916.1"/>
    <property type="molecule type" value="Genomic_DNA"/>
</dbReference>
<protein>
    <submittedName>
        <fullName evidence="2">Uncharacterized protein</fullName>
    </submittedName>
</protein>
<proteinExistence type="predicted"/>
<accession>A0ABD5XMP0</accession>
<dbReference type="Proteomes" id="UP001596368">
    <property type="component" value="Unassembled WGS sequence"/>
</dbReference>
<reference evidence="2 3" key="1">
    <citation type="journal article" date="2019" name="Int. J. Syst. Evol. Microbiol.">
        <title>The Global Catalogue of Microorganisms (GCM) 10K type strain sequencing project: providing services to taxonomists for standard genome sequencing and annotation.</title>
        <authorList>
            <consortium name="The Broad Institute Genomics Platform"/>
            <consortium name="The Broad Institute Genome Sequencing Center for Infectious Disease"/>
            <person name="Wu L."/>
            <person name="Ma J."/>
        </authorList>
    </citation>
    <scope>NUCLEOTIDE SEQUENCE [LARGE SCALE GENOMIC DNA]</scope>
    <source>
        <strain evidence="2 3">DT92</strain>
    </source>
</reference>
<dbReference type="GeneID" id="81122684"/>
<feature type="compositionally biased region" description="Basic and acidic residues" evidence="1">
    <location>
        <begin position="1"/>
        <end position="18"/>
    </location>
</feature>
<name>A0ABD5XMP0_9EURY</name>
<feature type="region of interest" description="Disordered" evidence="1">
    <location>
        <begin position="67"/>
        <end position="89"/>
    </location>
</feature>
<dbReference type="AlphaFoldDB" id="A0ABD5XMP0"/>
<dbReference type="RefSeq" id="WP_284012656.1">
    <property type="nucleotide sequence ID" value="NZ_CP126156.1"/>
</dbReference>
<evidence type="ECO:0000256" key="1">
    <source>
        <dbReference type="SAM" id="MobiDB-lite"/>
    </source>
</evidence>
<comment type="caution">
    <text evidence="2">The sequence shown here is derived from an EMBL/GenBank/DDBJ whole genome shotgun (WGS) entry which is preliminary data.</text>
</comment>
<organism evidence="2 3">
    <name type="scientific">Halobaculum litoreum</name>
    <dbReference type="NCBI Taxonomy" id="3031998"/>
    <lineage>
        <taxon>Archaea</taxon>
        <taxon>Methanobacteriati</taxon>
        <taxon>Methanobacteriota</taxon>
        <taxon>Stenosarchaea group</taxon>
        <taxon>Halobacteria</taxon>
        <taxon>Halobacteriales</taxon>
        <taxon>Haloferacaceae</taxon>
        <taxon>Halobaculum</taxon>
    </lineage>
</organism>
<evidence type="ECO:0000313" key="2">
    <source>
        <dbReference type="EMBL" id="MFC7135916.1"/>
    </source>
</evidence>
<sequence>MGGESAAHESRSDADRRGPGPGAARSLEALRDENERLRRELAERVRDQRRIVDRYETLLDAARADADREAARRTPAASAVGRLLERLRR</sequence>
<gene>
    <name evidence="2" type="ORF">ACFQRB_03690</name>
</gene>
<evidence type="ECO:0000313" key="3">
    <source>
        <dbReference type="Proteomes" id="UP001596368"/>
    </source>
</evidence>
<keyword evidence="3" id="KW-1185">Reference proteome</keyword>